<dbReference type="EMBL" id="JAAGLU010000001">
    <property type="protein sequence ID" value="NEC84402.1"/>
    <property type="molecule type" value="Genomic_DNA"/>
</dbReference>
<protein>
    <submittedName>
        <fullName evidence="3">FMN-binding protein</fullName>
    </submittedName>
</protein>
<evidence type="ECO:0000313" key="3">
    <source>
        <dbReference type="EMBL" id="NEC84402.1"/>
    </source>
</evidence>
<feature type="region of interest" description="Disordered" evidence="1">
    <location>
        <begin position="27"/>
        <end position="62"/>
    </location>
</feature>
<accession>A0A6B3BKL3</accession>
<dbReference type="SMART" id="SM00900">
    <property type="entry name" value="FMN_bind"/>
    <property type="match status" value="2"/>
</dbReference>
<evidence type="ECO:0000259" key="2">
    <source>
        <dbReference type="SMART" id="SM00900"/>
    </source>
</evidence>
<dbReference type="GO" id="GO:0016020">
    <property type="term" value="C:membrane"/>
    <property type="evidence" value="ECO:0007669"/>
    <property type="project" value="InterPro"/>
</dbReference>
<feature type="domain" description="FMN-binding" evidence="2">
    <location>
        <begin position="65"/>
        <end position="138"/>
    </location>
</feature>
<dbReference type="Pfam" id="PF04205">
    <property type="entry name" value="FMN_bind"/>
    <property type="match status" value="2"/>
</dbReference>
<gene>
    <name evidence="3" type="ORF">G3I71_00655</name>
</gene>
<evidence type="ECO:0000256" key="1">
    <source>
        <dbReference type="SAM" id="MobiDB-lite"/>
    </source>
</evidence>
<feature type="region of interest" description="Disordered" evidence="1">
    <location>
        <begin position="135"/>
        <end position="157"/>
    </location>
</feature>
<name>A0A6B3BKL3_9ACTN</name>
<sequence>MKRALPVLVLSIAGLVPVWLYEPSLGTTSSEASAPASTPSSSSSASSSGSSGSSPTVVAGTTVATEKGDVQVEVTFAGSKISSVRMLKQPNHPQTTAAVPVLIKETLAAQSADIDTVSGATITSDGYRESLQAAIDSQADSAEASPSPSASISSSAAAESASKVVSGTAVDTEKGTVQVEVTFEGDTIASVKMLQQPNHPQTTAAVPVLISETLEAQSADIDTVSGATITSDGYKESLQAAIDAKG</sequence>
<dbReference type="GO" id="GO:0010181">
    <property type="term" value="F:FMN binding"/>
    <property type="evidence" value="ECO:0007669"/>
    <property type="project" value="InterPro"/>
</dbReference>
<comment type="caution">
    <text evidence="3">The sequence shown here is derived from an EMBL/GenBank/DDBJ whole genome shotgun (WGS) entry which is preliminary data.</text>
</comment>
<dbReference type="InterPro" id="IPR007329">
    <property type="entry name" value="FMN-bd"/>
</dbReference>
<dbReference type="AlphaFoldDB" id="A0A6B3BKL3"/>
<dbReference type="RefSeq" id="WP_164311861.1">
    <property type="nucleotide sequence ID" value="NZ_JAAGLU010000001.1"/>
</dbReference>
<reference evidence="3" key="1">
    <citation type="submission" date="2020-01" db="EMBL/GenBank/DDBJ databases">
        <title>Insect and environment-associated Actinomycetes.</title>
        <authorList>
            <person name="Currrie C."/>
            <person name="Chevrette M."/>
            <person name="Carlson C."/>
            <person name="Stubbendieck R."/>
            <person name="Wendt-Pienkowski E."/>
        </authorList>
    </citation>
    <scope>NUCLEOTIDE SEQUENCE</scope>
    <source>
        <strain evidence="3">SID12501</strain>
    </source>
</reference>
<feature type="domain" description="FMN-binding" evidence="2">
    <location>
        <begin position="172"/>
        <end position="245"/>
    </location>
</feature>
<feature type="compositionally biased region" description="Low complexity" evidence="1">
    <location>
        <begin position="136"/>
        <end position="157"/>
    </location>
</feature>
<organism evidence="3">
    <name type="scientific">Streptomyces sp. SID12501</name>
    <dbReference type="NCBI Taxonomy" id="2706042"/>
    <lineage>
        <taxon>Bacteria</taxon>
        <taxon>Bacillati</taxon>
        <taxon>Actinomycetota</taxon>
        <taxon>Actinomycetes</taxon>
        <taxon>Kitasatosporales</taxon>
        <taxon>Streptomycetaceae</taxon>
        <taxon>Streptomyces</taxon>
    </lineage>
</organism>
<proteinExistence type="predicted"/>
<dbReference type="Gene3D" id="3.90.1010.20">
    <property type="match status" value="2"/>
</dbReference>